<keyword evidence="3 12" id="KW-0240">DNA-directed RNA polymerase</keyword>
<evidence type="ECO:0000256" key="2">
    <source>
        <dbReference type="ARBA" id="ARBA00006460"/>
    </source>
</evidence>
<comment type="subcellular location">
    <subcellularLocation>
        <location evidence="1">Nucleus</location>
    </subcellularLocation>
</comment>
<evidence type="ECO:0000256" key="11">
    <source>
        <dbReference type="ARBA" id="ARBA00048552"/>
    </source>
</evidence>
<dbReference type="CDD" id="cd02735">
    <property type="entry name" value="RNAP_I_Rpa1_C"/>
    <property type="match status" value="1"/>
</dbReference>
<accession>A0A9N9FLR0</accession>
<comment type="similarity">
    <text evidence="2 12">Belongs to the RNA polymerase beta' chain family.</text>
</comment>
<dbReference type="InterPro" id="IPR006592">
    <property type="entry name" value="RNA_pol_N"/>
</dbReference>
<reference evidence="15" key="1">
    <citation type="submission" date="2021-06" db="EMBL/GenBank/DDBJ databases">
        <authorList>
            <person name="Kallberg Y."/>
            <person name="Tangrot J."/>
            <person name="Rosling A."/>
        </authorList>
    </citation>
    <scope>NUCLEOTIDE SEQUENCE</scope>
    <source>
        <strain evidence="15">87-6 pot B 2015</strain>
    </source>
</reference>
<dbReference type="Gene3D" id="1.10.150.390">
    <property type="match status" value="1"/>
</dbReference>
<dbReference type="Gene3D" id="1.10.357.120">
    <property type="match status" value="1"/>
</dbReference>
<keyword evidence="9 12" id="KW-0804">Transcription</keyword>
<feature type="region of interest" description="Disordered" evidence="13">
    <location>
        <begin position="1357"/>
        <end position="1396"/>
    </location>
</feature>
<proteinExistence type="inferred from homology"/>
<dbReference type="Gene3D" id="1.10.274.100">
    <property type="entry name" value="RNA polymerase Rpb1, domain 3"/>
    <property type="match status" value="1"/>
</dbReference>
<sequence length="1691" mass="190738">MNITHPLGNEVSTASFSCYTSEEIKKLSVKEIVDPIIFDAVGIPNEGGLYDPALGPFTQSAFCGTCNLDFYRCPGHFGHIELPVPVYNPLFFVHSLALLRSICLECHNFKLNLSQTFQYTAKLKLLKHGLLLESQMVDGIGFNNSLFNDNDIDYENNGDDNFNNSPDSVTTEHVRALDQFVKMSLKKGDGKHKLTAIIAERKKIILEFLHTCSKIKQCGRCGSFSASFKKEGYSKIFRKQLSVKYQKLQGDHFVKSRKRNSHAEEVISEKEIEHEQQYIHDEVNNNTSSKIGNEFITPGALRDHFLKLFVNESELCTMLYCAQGLLSDVMGFRHKSPKTVCANMFFIDVVAVPPTRFRPANIVHDKTMENPQNEHLIRILNARQGFLNYAAKMNESKSPESQVAEAHKEILNSLMKAWIDLQDAVNGMVDNTKGNIPTAYGKQAAAGIKQILEKKEGLFRKHLMGKRVNYAARSVISPDPYVDTDEIGVPLRFAKKLTYPEPVTEYNLREMTNAVINGPDIWPGATHVQHEDGTLVNLASLPLESRIALSEQLIREDTFKSPFTQYHIKAQCLNKKVFRHLRNGDALLLNRQPTLHKPSIMAHKARILKGEMTIRMHYANCNSYNADFDGDEMNMHFPQNEIARAEAMIIGNTNKQYLGPTSGNPLRGLIQDHVVTGVWMTCKDTFFIKGDYQQIVFAALRPDPCDTRKVLIVPPAIYKPKPLWTGKQIITTVLLNLTRGRAPLNLKSKNKISAKYWGWSAAEEDTVIFMDGEHLTGVLDKSQFGNTSFGLIHSCYELYSADIAGQFLSILGRLFTAYIQRCGFSCRMDDLRLTPEGDLERKLLMENNTDIGKWAAFEYVGMKHVLDKSDLPNVDKDFKNMMEEVLRDTEKHQGLDAVMKSRVNRLTSSIISTCIPRGLLKGFPYNNMQTMTISGAKGTNVNVSQISCCLGQQELEGRRVPVMISGKTLPSFRPYDPSARAGGFIGGRFLTGIKPQEYFFHCMAGREGLIDTAVKTSRSGYLQRCLIKHLEGLRVHYDHTVRDVDGSVIQFNYGEDSLDVVKQKHLNKFQFNAENHKALIQKYDIIKAPLLFDISKASLHAKKAAKKPEKYDPVLSIYSPSRYLGSVSESFHNALEKYVKENPDNLFGESLKESSLTGPAFTKLMHLKYLHSLVEPGEAVGLLAAQGIGEPSTQMTLNTFHFAGFGAKNVTLGIPRLREIIMTASANIKTPMMTLPLRSHVSDEDAKNFCQEINKLTLSEVIEQMTVREQIIRKQVDSGSTETIRKKMYTIRMEFYPKHEYKEEFNIFPFNIEDAIELNFIKYLEFSIKKEVKHASNINDQVDVDFDFGKPLRKSKELRNESFDESAPIRNAGGDESDDGDGDATNAKVRLRTREHATYDAPDEDDLEIIRQTQRAIPDEEDFEMTYEDEHPNGLSEEHEHDISTTSTSSRRQRNNRIVNGLKDRSDRIILGSTYVTNYRFDYENGSWCEIELQFPPGTKKLLLLGIAQSASKKAVIHEIHGISKCYPIENESHDDASKIVATEGVNFYSIWKYDNIIDLNNIYSNDIAAILNTYGVEAARAAILKEISGVFAVYGIDVNTRHLTLVADYMTFEGKYKPFNRIGLDTSTSPLLKMSFESTCSFLTQATLHGDTDLLDSPSARIVLGKVIQGGTGSFEVRVPFEPALKYLKT</sequence>
<dbReference type="GO" id="GO:0005736">
    <property type="term" value="C:RNA polymerase I complex"/>
    <property type="evidence" value="ECO:0007669"/>
    <property type="project" value="TreeGrafter"/>
</dbReference>
<gene>
    <name evidence="15" type="ORF">FMOSSE_LOCUS6033</name>
</gene>
<feature type="domain" description="RNA polymerase N-terminal" evidence="14">
    <location>
        <begin position="343"/>
        <end position="681"/>
    </location>
</feature>
<dbReference type="Gene3D" id="3.30.70.2850">
    <property type="match status" value="1"/>
</dbReference>
<evidence type="ECO:0000313" key="16">
    <source>
        <dbReference type="Proteomes" id="UP000789375"/>
    </source>
</evidence>
<evidence type="ECO:0000256" key="6">
    <source>
        <dbReference type="ARBA" id="ARBA00022723"/>
    </source>
</evidence>
<evidence type="ECO:0000256" key="3">
    <source>
        <dbReference type="ARBA" id="ARBA00022478"/>
    </source>
</evidence>
<dbReference type="InterPro" id="IPR000722">
    <property type="entry name" value="RNA_pol_asu"/>
</dbReference>
<dbReference type="Pfam" id="PF00623">
    <property type="entry name" value="RNA_pol_Rpb1_2"/>
    <property type="match status" value="1"/>
</dbReference>
<keyword evidence="10" id="KW-0539">Nucleus</keyword>
<evidence type="ECO:0000256" key="7">
    <source>
        <dbReference type="ARBA" id="ARBA00022833"/>
    </source>
</evidence>
<feature type="region of interest" description="Disordered" evidence="13">
    <location>
        <begin position="1426"/>
        <end position="1455"/>
    </location>
</feature>
<feature type="compositionally biased region" description="Basic and acidic residues" evidence="13">
    <location>
        <begin position="1428"/>
        <end position="1443"/>
    </location>
</feature>
<dbReference type="SUPFAM" id="SSF64484">
    <property type="entry name" value="beta and beta-prime subunits of DNA dependent RNA-polymerase"/>
    <property type="match status" value="1"/>
</dbReference>
<dbReference type="FunFam" id="1.10.274.100:FF:000006">
    <property type="entry name" value="DNA-directed RNA polymerase subunit"/>
    <property type="match status" value="1"/>
</dbReference>
<dbReference type="InterPro" id="IPR045867">
    <property type="entry name" value="DNA-dir_RpoC_beta_prime"/>
</dbReference>
<name>A0A9N9FLR0_FUNMO</name>
<evidence type="ECO:0000259" key="14">
    <source>
        <dbReference type="SMART" id="SM00663"/>
    </source>
</evidence>
<dbReference type="GO" id="GO:0046872">
    <property type="term" value="F:metal ion binding"/>
    <property type="evidence" value="ECO:0007669"/>
    <property type="project" value="UniProtKB-KW"/>
</dbReference>
<dbReference type="PANTHER" id="PTHR19376">
    <property type="entry name" value="DNA-DIRECTED RNA POLYMERASE"/>
    <property type="match status" value="1"/>
</dbReference>
<dbReference type="InterPro" id="IPR044893">
    <property type="entry name" value="RNA_pol_Rpb1_clamp_domain"/>
</dbReference>
<dbReference type="EC" id="2.7.7.6" evidence="12"/>
<dbReference type="Gene3D" id="4.10.860.120">
    <property type="entry name" value="RNA polymerase II, clamp domain"/>
    <property type="match status" value="1"/>
</dbReference>
<dbReference type="Gene3D" id="3.30.1490.180">
    <property type="entry name" value="RNA polymerase ii"/>
    <property type="match status" value="1"/>
</dbReference>
<keyword evidence="8" id="KW-0460">Magnesium</keyword>
<dbReference type="FunFam" id="2.40.40.20:FF:000019">
    <property type="entry name" value="DNA-directed RNA polymerase II subunit RPB1"/>
    <property type="match status" value="1"/>
</dbReference>
<dbReference type="InterPro" id="IPR015699">
    <property type="entry name" value="DNA-dir_RNA_pol1_lsu_N"/>
</dbReference>
<dbReference type="Pfam" id="PF04997">
    <property type="entry name" value="RNA_pol_Rpb1_1"/>
    <property type="match status" value="1"/>
</dbReference>
<dbReference type="InterPro" id="IPR007081">
    <property type="entry name" value="RNA_pol_Rpb1_5"/>
</dbReference>
<evidence type="ECO:0000256" key="4">
    <source>
        <dbReference type="ARBA" id="ARBA00022679"/>
    </source>
</evidence>
<dbReference type="GO" id="GO:0006351">
    <property type="term" value="P:DNA-templated transcription"/>
    <property type="evidence" value="ECO:0007669"/>
    <property type="project" value="InterPro"/>
</dbReference>
<keyword evidence="5 12" id="KW-0548">Nucleotidyltransferase</keyword>
<dbReference type="InterPro" id="IPR042102">
    <property type="entry name" value="RNA_pol_Rpb1_3_sf"/>
</dbReference>
<dbReference type="Pfam" id="PF04998">
    <property type="entry name" value="RNA_pol_Rpb1_5"/>
    <property type="match status" value="1"/>
</dbReference>
<dbReference type="InterPro" id="IPR007066">
    <property type="entry name" value="RNA_pol_Rpb1_3"/>
</dbReference>
<dbReference type="GO" id="GO:0003899">
    <property type="term" value="F:DNA-directed RNA polymerase activity"/>
    <property type="evidence" value="ECO:0007669"/>
    <property type="project" value="UniProtKB-EC"/>
</dbReference>
<dbReference type="Proteomes" id="UP000789375">
    <property type="component" value="Unassembled WGS sequence"/>
</dbReference>
<evidence type="ECO:0000256" key="8">
    <source>
        <dbReference type="ARBA" id="ARBA00022842"/>
    </source>
</evidence>
<evidence type="ECO:0000256" key="5">
    <source>
        <dbReference type="ARBA" id="ARBA00022695"/>
    </source>
</evidence>
<evidence type="ECO:0000256" key="12">
    <source>
        <dbReference type="RuleBase" id="RU004279"/>
    </source>
</evidence>
<dbReference type="Gene3D" id="2.40.40.20">
    <property type="match status" value="1"/>
</dbReference>
<dbReference type="Pfam" id="PF04983">
    <property type="entry name" value="RNA_pol_Rpb1_3"/>
    <property type="match status" value="1"/>
</dbReference>
<evidence type="ECO:0000256" key="13">
    <source>
        <dbReference type="SAM" id="MobiDB-lite"/>
    </source>
</evidence>
<dbReference type="EMBL" id="CAJVPP010001222">
    <property type="protein sequence ID" value="CAG8542165.1"/>
    <property type="molecule type" value="Genomic_DNA"/>
</dbReference>
<dbReference type="CDD" id="cd01435">
    <property type="entry name" value="RNAP_I_RPA1_N"/>
    <property type="match status" value="1"/>
</dbReference>
<dbReference type="InterPro" id="IPR007080">
    <property type="entry name" value="RNA_pol_Rpb1_1"/>
</dbReference>
<keyword evidence="6" id="KW-0479">Metal-binding</keyword>
<dbReference type="Gene3D" id="6.10.250.2940">
    <property type="match status" value="1"/>
</dbReference>
<protein>
    <recommendedName>
        <fullName evidence="12">DNA-directed RNA polymerase subunit</fullName>
        <ecNumber evidence="12">2.7.7.6</ecNumber>
    </recommendedName>
</protein>
<comment type="function">
    <text evidence="12">DNA-dependent RNA polymerase catalyzes the transcription of DNA into RNA using the four ribonucleoside triphosphates as substrates.</text>
</comment>
<dbReference type="FunFam" id="1.10.150.390:FF:000005">
    <property type="entry name" value="DNA-directed RNA polymerase subunit"/>
    <property type="match status" value="1"/>
</dbReference>
<dbReference type="GO" id="GO:0003677">
    <property type="term" value="F:DNA binding"/>
    <property type="evidence" value="ECO:0007669"/>
    <property type="project" value="InterPro"/>
</dbReference>
<organism evidence="15 16">
    <name type="scientific">Funneliformis mosseae</name>
    <name type="common">Endomycorrhizal fungus</name>
    <name type="synonym">Glomus mosseae</name>
    <dbReference type="NCBI Taxonomy" id="27381"/>
    <lineage>
        <taxon>Eukaryota</taxon>
        <taxon>Fungi</taxon>
        <taxon>Fungi incertae sedis</taxon>
        <taxon>Mucoromycota</taxon>
        <taxon>Glomeromycotina</taxon>
        <taxon>Glomeromycetes</taxon>
        <taxon>Glomerales</taxon>
        <taxon>Glomeraceae</taxon>
        <taxon>Funneliformis</taxon>
    </lineage>
</organism>
<dbReference type="InterPro" id="IPR007083">
    <property type="entry name" value="RNA_pol_Rpb1_4"/>
</dbReference>
<keyword evidence="4 12" id="KW-0808">Transferase</keyword>
<dbReference type="InterPro" id="IPR038120">
    <property type="entry name" value="Rpb1_funnel_sf"/>
</dbReference>
<evidence type="ECO:0000256" key="1">
    <source>
        <dbReference type="ARBA" id="ARBA00004123"/>
    </source>
</evidence>
<keyword evidence="7" id="KW-0862">Zinc</keyword>
<dbReference type="Gene3D" id="1.10.132.30">
    <property type="match status" value="1"/>
</dbReference>
<dbReference type="Pfam" id="PF05000">
    <property type="entry name" value="RNA_pol_Rpb1_4"/>
    <property type="match status" value="1"/>
</dbReference>
<dbReference type="PANTHER" id="PTHR19376:SF11">
    <property type="entry name" value="DNA-DIRECTED RNA POLYMERASE I SUBUNIT RPA1"/>
    <property type="match status" value="1"/>
</dbReference>
<keyword evidence="16" id="KW-1185">Reference proteome</keyword>
<dbReference type="InterPro" id="IPR047107">
    <property type="entry name" value="DNA-dir_RNA_pol1_lsu_C"/>
</dbReference>
<evidence type="ECO:0000313" key="15">
    <source>
        <dbReference type="EMBL" id="CAG8542165.1"/>
    </source>
</evidence>
<dbReference type="FunFam" id="4.10.860.120:FF:000006">
    <property type="entry name" value="DNA-directed RNA polymerase subunit"/>
    <property type="match status" value="1"/>
</dbReference>
<comment type="catalytic activity">
    <reaction evidence="11 12">
        <text>RNA(n) + a ribonucleoside 5'-triphosphate = RNA(n+1) + diphosphate</text>
        <dbReference type="Rhea" id="RHEA:21248"/>
        <dbReference type="Rhea" id="RHEA-COMP:14527"/>
        <dbReference type="Rhea" id="RHEA-COMP:17342"/>
        <dbReference type="ChEBI" id="CHEBI:33019"/>
        <dbReference type="ChEBI" id="CHEBI:61557"/>
        <dbReference type="ChEBI" id="CHEBI:140395"/>
        <dbReference type="EC" id="2.7.7.6"/>
    </reaction>
</comment>
<comment type="caution">
    <text evidence="15">The sequence shown here is derived from an EMBL/GenBank/DDBJ whole genome shotgun (WGS) entry which is preliminary data.</text>
</comment>
<evidence type="ECO:0000256" key="9">
    <source>
        <dbReference type="ARBA" id="ARBA00023163"/>
    </source>
</evidence>
<evidence type="ECO:0000256" key="10">
    <source>
        <dbReference type="ARBA" id="ARBA00023242"/>
    </source>
</evidence>
<dbReference type="SMART" id="SM00663">
    <property type="entry name" value="RPOLA_N"/>
    <property type="match status" value="1"/>
</dbReference>